<gene>
    <name evidence="1" type="ORF">JKA74_18915</name>
</gene>
<dbReference type="Proteomes" id="UP000611723">
    <property type="component" value="Unassembled WGS sequence"/>
</dbReference>
<keyword evidence="2" id="KW-1185">Reference proteome</keyword>
<dbReference type="EMBL" id="JAEQBW010000014">
    <property type="protein sequence ID" value="MBK6267123.1"/>
    <property type="molecule type" value="Genomic_DNA"/>
</dbReference>
<dbReference type="Pfam" id="PF13689">
    <property type="entry name" value="DUF4154"/>
    <property type="match status" value="1"/>
</dbReference>
<dbReference type="InterPro" id="IPR025293">
    <property type="entry name" value="YfiR/HmsC-like"/>
</dbReference>
<evidence type="ECO:0000313" key="2">
    <source>
        <dbReference type="Proteomes" id="UP000611723"/>
    </source>
</evidence>
<sequence>MRNIKISAIFIFFFLCITYSGVSQGKDYRFHKVFFYSFTKYIQWPENYQGGDFIIAVLGDSEITPLLKEMAEIKKAGNNAIKIITINENGLNQKINMLFIPDSESGNFNNVKSKLVNKPTLLITESAGLASRGAMINFKDVEGKLKFEVNTTNLERSGLKVAQELIRFGEEVK</sequence>
<protein>
    <submittedName>
        <fullName evidence="1">YfiR family protein</fullName>
    </submittedName>
</protein>
<evidence type="ECO:0000313" key="1">
    <source>
        <dbReference type="EMBL" id="MBK6267123.1"/>
    </source>
</evidence>
<reference evidence="1" key="1">
    <citation type="submission" date="2021-01" db="EMBL/GenBank/DDBJ databases">
        <title>Marivirga aurantiaca sp. nov., isolated from intertidal surface sediments.</title>
        <authorList>
            <person name="Zhang M."/>
        </authorList>
    </citation>
    <scope>NUCLEOTIDE SEQUENCE</scope>
    <source>
        <strain evidence="1">S37H4</strain>
    </source>
</reference>
<proteinExistence type="predicted"/>
<name>A0A934X198_9BACT</name>
<dbReference type="RefSeq" id="WP_201432813.1">
    <property type="nucleotide sequence ID" value="NZ_JAEQBW010000014.1"/>
</dbReference>
<organism evidence="1 2">
    <name type="scientific">Marivirga aurantiaca</name>
    <dbReference type="NCBI Taxonomy" id="2802615"/>
    <lineage>
        <taxon>Bacteria</taxon>
        <taxon>Pseudomonadati</taxon>
        <taxon>Bacteroidota</taxon>
        <taxon>Cytophagia</taxon>
        <taxon>Cytophagales</taxon>
        <taxon>Marivirgaceae</taxon>
        <taxon>Marivirga</taxon>
    </lineage>
</organism>
<dbReference type="AlphaFoldDB" id="A0A934X198"/>
<accession>A0A934X198</accession>
<comment type="caution">
    <text evidence="1">The sequence shown here is derived from an EMBL/GenBank/DDBJ whole genome shotgun (WGS) entry which is preliminary data.</text>
</comment>